<dbReference type="Proteomes" id="UP001645039">
    <property type="component" value="Unassembled WGS sequence"/>
</dbReference>
<feature type="domain" description="TonB-dependent receptor plug" evidence="15">
    <location>
        <begin position="63"/>
        <end position="163"/>
    </location>
</feature>
<comment type="caution">
    <text evidence="16">The sequence shown here is derived from an EMBL/GenBank/DDBJ whole genome shotgun (WGS) entry which is preliminary data.</text>
</comment>
<keyword evidence="4 10" id="KW-1134">Transmembrane beta strand</keyword>
<dbReference type="RefSeq" id="WP_096277276.1">
    <property type="nucleotide sequence ID" value="NZ_CBCSBM010000003.1"/>
</dbReference>
<dbReference type="InterPro" id="IPR012910">
    <property type="entry name" value="Plug_dom"/>
</dbReference>
<protein>
    <submittedName>
        <fullName evidence="16">TonB-dependent siderophore receptor</fullName>
    </submittedName>
</protein>
<accession>A0ABR9EXB3</accession>
<dbReference type="Gene3D" id="2.40.170.20">
    <property type="entry name" value="TonB-dependent receptor, beta-barrel domain"/>
    <property type="match status" value="1"/>
</dbReference>
<comment type="subcellular location">
    <subcellularLocation>
        <location evidence="1 10">Cell outer membrane</location>
        <topology evidence="1 10">Multi-pass membrane protein</topology>
    </subcellularLocation>
</comment>
<evidence type="ECO:0000259" key="14">
    <source>
        <dbReference type="Pfam" id="PF00593"/>
    </source>
</evidence>
<dbReference type="PANTHER" id="PTHR32552">
    <property type="entry name" value="FERRICHROME IRON RECEPTOR-RELATED"/>
    <property type="match status" value="1"/>
</dbReference>
<dbReference type="SUPFAM" id="SSF56935">
    <property type="entry name" value="Porins"/>
    <property type="match status" value="1"/>
</dbReference>
<dbReference type="InterPro" id="IPR000531">
    <property type="entry name" value="Beta-barrel_TonB"/>
</dbReference>
<evidence type="ECO:0000256" key="6">
    <source>
        <dbReference type="ARBA" id="ARBA00023077"/>
    </source>
</evidence>
<proteinExistence type="inferred from homology"/>
<dbReference type="InterPro" id="IPR037066">
    <property type="entry name" value="Plug_dom_sf"/>
</dbReference>
<evidence type="ECO:0000256" key="7">
    <source>
        <dbReference type="ARBA" id="ARBA00023136"/>
    </source>
</evidence>
<dbReference type="Gene3D" id="2.170.130.10">
    <property type="entry name" value="TonB-dependent receptor, plug domain"/>
    <property type="match status" value="1"/>
</dbReference>
<keyword evidence="6 11" id="KW-0798">TonB box</keyword>
<evidence type="ECO:0000256" key="8">
    <source>
        <dbReference type="ARBA" id="ARBA00023170"/>
    </source>
</evidence>
<feature type="domain" description="TonB-dependent receptor-like beta-barrel" evidence="14">
    <location>
        <begin position="241"/>
        <end position="682"/>
    </location>
</feature>
<dbReference type="NCBIfam" id="TIGR01783">
    <property type="entry name" value="TonB-siderophor"/>
    <property type="match status" value="1"/>
</dbReference>
<evidence type="ECO:0000313" key="16">
    <source>
        <dbReference type="EMBL" id="MBE0398866.1"/>
    </source>
</evidence>
<dbReference type="InterPro" id="IPR039426">
    <property type="entry name" value="TonB-dep_rcpt-like"/>
</dbReference>
<evidence type="ECO:0000259" key="15">
    <source>
        <dbReference type="Pfam" id="PF07715"/>
    </source>
</evidence>
<feature type="region of interest" description="Disordered" evidence="12">
    <location>
        <begin position="42"/>
        <end position="62"/>
    </location>
</feature>
<dbReference type="EMBL" id="RRZD01000001">
    <property type="protein sequence ID" value="MBE0398866.1"/>
    <property type="molecule type" value="Genomic_DNA"/>
</dbReference>
<evidence type="ECO:0000256" key="1">
    <source>
        <dbReference type="ARBA" id="ARBA00004571"/>
    </source>
</evidence>
<organism evidence="16 17">
    <name type="scientific">Halomonas casei</name>
    <dbReference type="NCBI Taxonomy" id="2742613"/>
    <lineage>
        <taxon>Bacteria</taxon>
        <taxon>Pseudomonadati</taxon>
        <taxon>Pseudomonadota</taxon>
        <taxon>Gammaproteobacteria</taxon>
        <taxon>Oceanospirillales</taxon>
        <taxon>Halomonadaceae</taxon>
        <taxon>Halomonas</taxon>
    </lineage>
</organism>
<evidence type="ECO:0000256" key="4">
    <source>
        <dbReference type="ARBA" id="ARBA00022452"/>
    </source>
</evidence>
<keyword evidence="17" id="KW-1185">Reference proteome</keyword>
<evidence type="ECO:0000256" key="5">
    <source>
        <dbReference type="ARBA" id="ARBA00022692"/>
    </source>
</evidence>
<keyword evidence="5 10" id="KW-0812">Transmembrane</keyword>
<dbReference type="InterPro" id="IPR036942">
    <property type="entry name" value="Beta-barrel_TonB_sf"/>
</dbReference>
<dbReference type="PROSITE" id="PS52016">
    <property type="entry name" value="TONB_DEPENDENT_REC_3"/>
    <property type="match status" value="1"/>
</dbReference>
<keyword evidence="8 16" id="KW-0675">Receptor</keyword>
<sequence length="713" mass="78402">MPSFPRLTLTALLLAYPLHALADAKETLNNLVVTGERLADNSESTQRYTVPASRSATGLSLTPRETPQSVSIITRQQIDDRALQTSGDVLAQVPGVSPSRADSNRMSYSARGFTIRSFQFDGLSIPINNFWNFGDTDWDAAIYDRVEVVRGATGLLTGAGDPSASVNFIRKRPLPDAAISLSTSIGRWDRRRISADVSTPLTSDGTTGIRFVAAKDRNDSFISHQGDDHDTLYGVISSELSSATQLTAGVEYQRNDSDGMGSGVPVFYADGDRTDFDRSASNNTAWSTFYNETTRAFADLSHTLDNGWTLRAAYSHNDGNYGMQYLYRGGYPDRDTGLGMSSSYLNYRGNRTQQTVNLSAEGNFGLLGRQHELGIGWMYNEDDFDILTASPAGAAPDAGSFFNWRDSVVAKPAWGDFANADSMRVTQSGGYVVSRFSLSDPLSLIVGARLSDWELDQNYFGDERQYRYSNELTPYAGLVYDVTEHTSLYASATEIFQTQNARFEDGSLLDPLQGRSYEIGAKTSLLRDQLDASVAVFRTEQNNAAEAIPGVEVIGQPGTQANRSIDGNQVNGLELELIGEVQPGWNLSASYTLAQAETAQGERTNTSHPRQQLKLFTAYQLPGTWHDLTVGGGVRWQSDISRAASSPNGSVQVGQDAYAVADLMARYRFNDNLNAQLNVNNLFDKDYYEQIGFYSQYWLGEPRSATVSLNWDW</sequence>
<evidence type="ECO:0000256" key="12">
    <source>
        <dbReference type="SAM" id="MobiDB-lite"/>
    </source>
</evidence>
<reference evidence="16 17" key="1">
    <citation type="submission" date="2020-07" db="EMBL/GenBank/DDBJ databases">
        <title>Halophilic bacteria isolated from french cheeses.</title>
        <authorList>
            <person name="Kothe C.I."/>
            <person name="Farah-Kraiem B."/>
            <person name="Renault P."/>
            <person name="Dridi B."/>
        </authorList>
    </citation>
    <scope>NUCLEOTIDE SEQUENCE [LARGE SCALE GENOMIC DNA]</scope>
    <source>
        <strain evidence="16 17">FME1</strain>
    </source>
</reference>
<feature type="chain" id="PRO_5046265421" evidence="13">
    <location>
        <begin position="23"/>
        <end position="713"/>
    </location>
</feature>
<evidence type="ECO:0000256" key="13">
    <source>
        <dbReference type="SAM" id="SignalP"/>
    </source>
</evidence>
<keyword evidence="13" id="KW-0732">Signal</keyword>
<gene>
    <name evidence="16" type="ORF">EI168_01925</name>
</gene>
<dbReference type="PANTHER" id="PTHR32552:SF74">
    <property type="entry name" value="HYDROXAMATE SIDEROPHORE RECEPTOR FHUE"/>
    <property type="match status" value="1"/>
</dbReference>
<keyword evidence="7 10" id="KW-0472">Membrane</keyword>
<dbReference type="CDD" id="cd01347">
    <property type="entry name" value="ligand_gated_channel"/>
    <property type="match status" value="1"/>
</dbReference>
<keyword evidence="9 10" id="KW-0998">Cell outer membrane</keyword>
<evidence type="ECO:0000256" key="9">
    <source>
        <dbReference type="ARBA" id="ARBA00023237"/>
    </source>
</evidence>
<evidence type="ECO:0000313" key="17">
    <source>
        <dbReference type="Proteomes" id="UP001645039"/>
    </source>
</evidence>
<keyword evidence="3 10" id="KW-0813">Transport</keyword>
<name>A0ABR9EXB3_9GAMM</name>
<evidence type="ECO:0000256" key="10">
    <source>
        <dbReference type="PROSITE-ProRule" id="PRU01360"/>
    </source>
</evidence>
<comment type="similarity">
    <text evidence="2 10 11">Belongs to the TonB-dependent receptor family.</text>
</comment>
<dbReference type="InterPro" id="IPR010105">
    <property type="entry name" value="TonB_sidphr_rcpt"/>
</dbReference>
<dbReference type="Pfam" id="PF07715">
    <property type="entry name" value="Plug"/>
    <property type="match status" value="1"/>
</dbReference>
<evidence type="ECO:0000256" key="2">
    <source>
        <dbReference type="ARBA" id="ARBA00009810"/>
    </source>
</evidence>
<feature type="signal peptide" evidence="13">
    <location>
        <begin position="1"/>
        <end position="22"/>
    </location>
</feature>
<evidence type="ECO:0000256" key="11">
    <source>
        <dbReference type="RuleBase" id="RU003357"/>
    </source>
</evidence>
<dbReference type="Pfam" id="PF00593">
    <property type="entry name" value="TonB_dep_Rec_b-barrel"/>
    <property type="match status" value="1"/>
</dbReference>
<evidence type="ECO:0000256" key="3">
    <source>
        <dbReference type="ARBA" id="ARBA00022448"/>
    </source>
</evidence>